<organism evidence="2 3">
    <name type="scientific">Polyporus arcularius HHB13444</name>
    <dbReference type="NCBI Taxonomy" id="1314778"/>
    <lineage>
        <taxon>Eukaryota</taxon>
        <taxon>Fungi</taxon>
        <taxon>Dikarya</taxon>
        <taxon>Basidiomycota</taxon>
        <taxon>Agaricomycotina</taxon>
        <taxon>Agaricomycetes</taxon>
        <taxon>Polyporales</taxon>
        <taxon>Polyporaceae</taxon>
        <taxon>Polyporus</taxon>
    </lineage>
</organism>
<sequence length="394" mass="42519">MSSSTLPDYELYARLLLPLGRGYPLWRPTGTRLGCKSADQSTRMGDVGVLSRGGFTTLFNAMDAEAAVEQEQGGDGDGDSPFPDDFQPFRPNNLVTWEGTALMQPFLCSRGIEEAEVSAHADSISMHAKWTDLSGAVLALALPTYTRRIESKRAIAMYMKQHYASWVALATRMDLDVSTNDLVFVSGTTTTTACGVLAYCYPGEGEAGAGESNLNVSFEEREGAIRAELDGAPIPADRTCSYSVERGPGGRGLSGHSEGRMGGALCVFVHYYKMKRRLWWWRAMQAGAGPHELPRGPDDEGASSCSSGSQRGAEQGDERYATRYDPVDDLLNYILENSAAHCAIASTHDACELLQMFASGESEDLAAVLKRAAPRVDVDDDGGKSARQVCSSHV</sequence>
<gene>
    <name evidence="2" type="ORF">K466DRAFT_602379</name>
</gene>
<feature type="compositionally biased region" description="Polar residues" evidence="1">
    <location>
        <begin position="303"/>
        <end position="312"/>
    </location>
</feature>
<keyword evidence="3" id="KW-1185">Reference proteome</keyword>
<evidence type="ECO:0000313" key="2">
    <source>
        <dbReference type="EMBL" id="TFK84002.1"/>
    </source>
</evidence>
<dbReference type="AlphaFoldDB" id="A0A5C3P455"/>
<feature type="region of interest" description="Disordered" evidence="1">
    <location>
        <begin position="291"/>
        <end position="321"/>
    </location>
</feature>
<protein>
    <submittedName>
        <fullName evidence="2">Uncharacterized protein</fullName>
    </submittedName>
</protein>
<evidence type="ECO:0000313" key="3">
    <source>
        <dbReference type="Proteomes" id="UP000308197"/>
    </source>
</evidence>
<dbReference type="Proteomes" id="UP000308197">
    <property type="component" value="Unassembled WGS sequence"/>
</dbReference>
<name>A0A5C3P455_9APHY</name>
<reference evidence="2 3" key="1">
    <citation type="journal article" date="2019" name="Nat. Ecol. Evol.">
        <title>Megaphylogeny resolves global patterns of mushroom evolution.</title>
        <authorList>
            <person name="Varga T."/>
            <person name="Krizsan K."/>
            <person name="Foldi C."/>
            <person name="Dima B."/>
            <person name="Sanchez-Garcia M."/>
            <person name="Sanchez-Ramirez S."/>
            <person name="Szollosi G.J."/>
            <person name="Szarkandi J.G."/>
            <person name="Papp V."/>
            <person name="Albert L."/>
            <person name="Andreopoulos W."/>
            <person name="Angelini C."/>
            <person name="Antonin V."/>
            <person name="Barry K.W."/>
            <person name="Bougher N.L."/>
            <person name="Buchanan P."/>
            <person name="Buyck B."/>
            <person name="Bense V."/>
            <person name="Catcheside P."/>
            <person name="Chovatia M."/>
            <person name="Cooper J."/>
            <person name="Damon W."/>
            <person name="Desjardin D."/>
            <person name="Finy P."/>
            <person name="Geml J."/>
            <person name="Haridas S."/>
            <person name="Hughes K."/>
            <person name="Justo A."/>
            <person name="Karasinski D."/>
            <person name="Kautmanova I."/>
            <person name="Kiss B."/>
            <person name="Kocsube S."/>
            <person name="Kotiranta H."/>
            <person name="LaButti K.M."/>
            <person name="Lechner B.E."/>
            <person name="Liimatainen K."/>
            <person name="Lipzen A."/>
            <person name="Lukacs Z."/>
            <person name="Mihaltcheva S."/>
            <person name="Morgado L.N."/>
            <person name="Niskanen T."/>
            <person name="Noordeloos M.E."/>
            <person name="Ohm R.A."/>
            <person name="Ortiz-Santana B."/>
            <person name="Ovrebo C."/>
            <person name="Racz N."/>
            <person name="Riley R."/>
            <person name="Savchenko A."/>
            <person name="Shiryaev A."/>
            <person name="Soop K."/>
            <person name="Spirin V."/>
            <person name="Szebenyi C."/>
            <person name="Tomsovsky M."/>
            <person name="Tulloss R.E."/>
            <person name="Uehling J."/>
            <person name="Grigoriev I.V."/>
            <person name="Vagvolgyi C."/>
            <person name="Papp T."/>
            <person name="Martin F.M."/>
            <person name="Miettinen O."/>
            <person name="Hibbett D.S."/>
            <person name="Nagy L.G."/>
        </authorList>
    </citation>
    <scope>NUCLEOTIDE SEQUENCE [LARGE SCALE GENOMIC DNA]</scope>
    <source>
        <strain evidence="2 3">HHB13444</strain>
    </source>
</reference>
<proteinExistence type="predicted"/>
<dbReference type="EMBL" id="ML211348">
    <property type="protein sequence ID" value="TFK84002.1"/>
    <property type="molecule type" value="Genomic_DNA"/>
</dbReference>
<evidence type="ECO:0000256" key="1">
    <source>
        <dbReference type="SAM" id="MobiDB-lite"/>
    </source>
</evidence>
<dbReference type="InParanoid" id="A0A5C3P455"/>
<accession>A0A5C3P455</accession>